<evidence type="ECO:0000256" key="1">
    <source>
        <dbReference type="ARBA" id="ARBA00023040"/>
    </source>
</evidence>
<dbReference type="SUPFAM" id="SSF53822">
    <property type="entry name" value="Periplasmic binding protein-like I"/>
    <property type="match status" value="1"/>
</dbReference>
<accession>A0ABU7A6T5</accession>
<organism evidence="5 6">
    <name type="scientific">Ataeniobius toweri</name>
    <dbReference type="NCBI Taxonomy" id="208326"/>
    <lineage>
        <taxon>Eukaryota</taxon>
        <taxon>Metazoa</taxon>
        <taxon>Chordata</taxon>
        <taxon>Craniata</taxon>
        <taxon>Vertebrata</taxon>
        <taxon>Euteleostomi</taxon>
        <taxon>Actinopterygii</taxon>
        <taxon>Neopterygii</taxon>
        <taxon>Teleostei</taxon>
        <taxon>Neoteleostei</taxon>
        <taxon>Acanthomorphata</taxon>
        <taxon>Ovalentaria</taxon>
        <taxon>Atherinomorphae</taxon>
        <taxon>Cyprinodontiformes</taxon>
        <taxon>Goodeidae</taxon>
        <taxon>Ataeniobius</taxon>
    </lineage>
</organism>
<keyword evidence="1" id="KW-0297">G-protein coupled receptor</keyword>
<gene>
    <name evidence="5" type="ORF">ATANTOWER_014809</name>
</gene>
<keyword evidence="2" id="KW-0675">Receptor</keyword>
<sequence>MIRCFLTLIMSAFFSATATAAISFPFLFCLFVSPLPITLSNLCSSVLSFLFSISLPSLPNLNAFLLQSIKLSAVLSFQCDPGEATKLLYDLLYTEPIKIVLMPGCSGVSTLVAEAARMWNLIVSIYILTLTHEICLSGEERSSIILWKIGEEMLILGTKRGQLRFI</sequence>
<proteinExistence type="predicted"/>
<dbReference type="EMBL" id="JAHUTI010003075">
    <property type="protein sequence ID" value="MED6233673.1"/>
    <property type="molecule type" value="Genomic_DNA"/>
</dbReference>
<dbReference type="PANTHER" id="PTHR10519:SF77">
    <property type="entry name" value="GAMMA-AMINOBUTYRIC ACID TYPE B RECEPTOR SUBUNIT 1"/>
    <property type="match status" value="1"/>
</dbReference>
<protein>
    <recommendedName>
        <fullName evidence="7">Secreted protein</fullName>
    </recommendedName>
</protein>
<evidence type="ECO:0000313" key="5">
    <source>
        <dbReference type="EMBL" id="MED6233673.1"/>
    </source>
</evidence>
<keyword evidence="3" id="KW-0325">Glycoprotein</keyword>
<evidence type="ECO:0000313" key="6">
    <source>
        <dbReference type="Proteomes" id="UP001345963"/>
    </source>
</evidence>
<name>A0ABU7A6T5_9TELE</name>
<comment type="caution">
    <text evidence="5">The sequence shown here is derived from an EMBL/GenBank/DDBJ whole genome shotgun (WGS) entry which is preliminary data.</text>
</comment>
<evidence type="ECO:0000256" key="4">
    <source>
        <dbReference type="ARBA" id="ARBA00023224"/>
    </source>
</evidence>
<evidence type="ECO:0000256" key="2">
    <source>
        <dbReference type="ARBA" id="ARBA00023170"/>
    </source>
</evidence>
<evidence type="ECO:0000256" key="3">
    <source>
        <dbReference type="ARBA" id="ARBA00023180"/>
    </source>
</evidence>
<dbReference type="Gene3D" id="3.40.50.2300">
    <property type="match status" value="1"/>
</dbReference>
<keyword evidence="6" id="KW-1185">Reference proteome</keyword>
<keyword evidence="4" id="KW-0807">Transducer</keyword>
<dbReference type="PANTHER" id="PTHR10519">
    <property type="entry name" value="GABA-B RECEPTOR"/>
    <property type="match status" value="1"/>
</dbReference>
<dbReference type="Proteomes" id="UP001345963">
    <property type="component" value="Unassembled WGS sequence"/>
</dbReference>
<dbReference type="InterPro" id="IPR002455">
    <property type="entry name" value="GPCR3_GABA-B"/>
</dbReference>
<evidence type="ECO:0008006" key="7">
    <source>
        <dbReference type="Google" id="ProtNLM"/>
    </source>
</evidence>
<reference evidence="5 6" key="1">
    <citation type="submission" date="2021-07" db="EMBL/GenBank/DDBJ databases">
        <authorList>
            <person name="Palmer J.M."/>
        </authorList>
    </citation>
    <scope>NUCLEOTIDE SEQUENCE [LARGE SCALE GENOMIC DNA]</scope>
    <source>
        <strain evidence="5 6">AT_MEX2019</strain>
        <tissue evidence="5">Muscle</tissue>
    </source>
</reference>
<dbReference type="InterPro" id="IPR028082">
    <property type="entry name" value="Peripla_BP_I"/>
</dbReference>